<dbReference type="NCBIfam" id="TIGR00254">
    <property type="entry name" value="GGDEF"/>
    <property type="match status" value="1"/>
</dbReference>
<comment type="caution">
    <text evidence="3">The sequence shown here is derived from an EMBL/GenBank/DDBJ whole genome shotgun (WGS) entry which is preliminary data.</text>
</comment>
<dbReference type="SUPFAM" id="SSF141868">
    <property type="entry name" value="EAL domain-like"/>
    <property type="match status" value="1"/>
</dbReference>
<dbReference type="InterPro" id="IPR035919">
    <property type="entry name" value="EAL_sf"/>
</dbReference>
<dbReference type="InterPro" id="IPR000160">
    <property type="entry name" value="GGDEF_dom"/>
</dbReference>
<evidence type="ECO:0000259" key="1">
    <source>
        <dbReference type="PROSITE" id="PS50883"/>
    </source>
</evidence>
<dbReference type="Gene3D" id="3.30.450.20">
    <property type="entry name" value="PAS domain"/>
    <property type="match status" value="1"/>
</dbReference>
<organism evidence="3 4">
    <name type="scientific">Paraeggerthella hongkongensis</name>
    <dbReference type="NCBI Taxonomy" id="230658"/>
    <lineage>
        <taxon>Bacteria</taxon>
        <taxon>Bacillati</taxon>
        <taxon>Actinomycetota</taxon>
        <taxon>Coriobacteriia</taxon>
        <taxon>Eggerthellales</taxon>
        <taxon>Eggerthellaceae</taxon>
        <taxon>Paraeggerthella</taxon>
    </lineage>
</organism>
<proteinExistence type="predicted"/>
<dbReference type="Proteomes" id="UP000278632">
    <property type="component" value="Unassembled WGS sequence"/>
</dbReference>
<dbReference type="AlphaFoldDB" id="A0A3N0B637"/>
<evidence type="ECO:0000313" key="3">
    <source>
        <dbReference type="EMBL" id="RNL42567.1"/>
    </source>
</evidence>
<evidence type="ECO:0000259" key="2">
    <source>
        <dbReference type="PROSITE" id="PS50887"/>
    </source>
</evidence>
<evidence type="ECO:0000313" key="4">
    <source>
        <dbReference type="Proteomes" id="UP000278632"/>
    </source>
</evidence>
<reference evidence="4" key="1">
    <citation type="submission" date="2018-05" db="EMBL/GenBank/DDBJ databases">
        <title>Genome Sequencing of selected type strains of the family Eggerthellaceae.</title>
        <authorList>
            <person name="Danylec N."/>
            <person name="Stoll D.A."/>
            <person name="Doetsch A."/>
            <person name="Huch M."/>
        </authorList>
    </citation>
    <scope>NUCLEOTIDE SEQUENCE [LARGE SCALE GENOMIC DNA]</scope>
    <source>
        <strain evidence="4">DSM 16106</strain>
    </source>
</reference>
<dbReference type="Pfam" id="PF00563">
    <property type="entry name" value="EAL"/>
    <property type="match status" value="1"/>
</dbReference>
<gene>
    <name evidence="3" type="ORF">DMP08_08695</name>
</gene>
<keyword evidence="4" id="KW-1185">Reference proteome</keyword>
<dbReference type="PROSITE" id="PS50883">
    <property type="entry name" value="EAL"/>
    <property type="match status" value="1"/>
</dbReference>
<dbReference type="SMART" id="SM00267">
    <property type="entry name" value="GGDEF"/>
    <property type="match status" value="1"/>
</dbReference>
<dbReference type="InterPro" id="IPR001633">
    <property type="entry name" value="EAL_dom"/>
</dbReference>
<dbReference type="RefSeq" id="WP_123192522.1">
    <property type="nucleotide sequence ID" value="NZ_QICD01000017.1"/>
</dbReference>
<dbReference type="PANTHER" id="PTHR33121">
    <property type="entry name" value="CYCLIC DI-GMP PHOSPHODIESTERASE PDEF"/>
    <property type="match status" value="1"/>
</dbReference>
<dbReference type="PROSITE" id="PS50887">
    <property type="entry name" value="GGDEF"/>
    <property type="match status" value="1"/>
</dbReference>
<dbReference type="Gene3D" id="3.30.70.270">
    <property type="match status" value="1"/>
</dbReference>
<dbReference type="InterPro" id="IPR050706">
    <property type="entry name" value="Cyclic-di-GMP_PDE-like"/>
</dbReference>
<accession>A0A3N0B637</accession>
<dbReference type="InterPro" id="IPR029787">
    <property type="entry name" value="Nucleotide_cyclase"/>
</dbReference>
<feature type="domain" description="GGDEF" evidence="2">
    <location>
        <begin position="350"/>
        <end position="481"/>
    </location>
</feature>
<dbReference type="InterPro" id="IPR043128">
    <property type="entry name" value="Rev_trsase/Diguanyl_cyclase"/>
</dbReference>
<dbReference type="PANTHER" id="PTHR33121:SF70">
    <property type="entry name" value="SIGNALING PROTEIN YKOW"/>
    <property type="match status" value="1"/>
</dbReference>
<dbReference type="SMART" id="SM00052">
    <property type="entry name" value="EAL"/>
    <property type="match status" value="1"/>
</dbReference>
<dbReference type="CDD" id="cd01948">
    <property type="entry name" value="EAL"/>
    <property type="match status" value="1"/>
</dbReference>
<dbReference type="OrthoDB" id="9805474at2"/>
<protein>
    <submittedName>
        <fullName evidence="3">GGDEF domain-containing protein</fullName>
    </submittedName>
</protein>
<sequence>MKAILQRSYLRVFAAVFAVVALVTGAVCAITLVRGEQVVMGETEGYLAELSQQTTYKINQRMAFNVELLEHLGRQLNALPGDDQSRSAAVGAVVEGSPFGWIGYVDYDGILTVPGKGSVDAKDYEVIANAIVGQANVGSELVAIPEFGEGAGALYAAPAVGPSDLGAVVGWIPQDSMRLLYNTDTADGVGFAHIVTSDGDFILRSDNANSLVTERNFFEGLEEEAVLEEADLDRMIQDMRHGMSGRVGYTVQGQRREVNYYPLDLGGWYSLSVVPPSLYASAVSGYANQAIVGTALLALVSFGAFGGCLAWATSRKNREISDLAFVDPVTGGHTVARFDMLVAERIENRSPFSLVAVDIEDFRLVNDSFGKTRGDELLCYLHRAIVEGLREGEAAARVSADVFNVMLNDTEQDRVRAWLRDLSERVNAFNGENSTPYFVKLNCGSCLAEWPNDIVTVRDRANTARKSPSATGSRLYRCAFFSDVDHERLIREKEMENEMERALDNGEFILFLQPKISLETGRAIGAEALVRWDSPKRGLIPPVDFIPLFERNGFVMKLDLAMFEKSCALIRSWIDAGIEPLPLSVNLSPLHLRDEGFLAAFEALREAYDVPAGLLEFELTESVAFESLDLLRETVDNIHELGFLCSMDDFGSGYSSLNVLKDIPVDTLKIDRQFFLGDERRSEMVVESVIDLAKKLNMGTIAEGVETIPQIEFLRNAECDAVQGYVFSAPVPIDLFEKMTFGRVGSDGGAQPASFMSL</sequence>
<feature type="domain" description="EAL" evidence="1">
    <location>
        <begin position="492"/>
        <end position="744"/>
    </location>
</feature>
<dbReference type="EMBL" id="QICD01000017">
    <property type="protein sequence ID" value="RNL42567.1"/>
    <property type="molecule type" value="Genomic_DNA"/>
</dbReference>
<dbReference type="Gene3D" id="3.20.20.450">
    <property type="entry name" value="EAL domain"/>
    <property type="match status" value="1"/>
</dbReference>
<dbReference type="Pfam" id="PF00990">
    <property type="entry name" value="GGDEF"/>
    <property type="match status" value="1"/>
</dbReference>
<dbReference type="SUPFAM" id="SSF55073">
    <property type="entry name" value="Nucleotide cyclase"/>
    <property type="match status" value="1"/>
</dbReference>
<name>A0A3N0B637_9ACTN</name>
<dbReference type="GO" id="GO:0071111">
    <property type="term" value="F:cyclic-guanylate-specific phosphodiesterase activity"/>
    <property type="evidence" value="ECO:0007669"/>
    <property type="project" value="InterPro"/>
</dbReference>